<accession>F2DK81</accession>
<keyword evidence="4 6" id="KW-0472">Membrane</keyword>
<evidence type="ECO:0000256" key="6">
    <source>
        <dbReference type="SAM" id="Phobius"/>
    </source>
</evidence>
<organism evidence="8">
    <name type="scientific">Hordeum vulgare subsp. vulgare</name>
    <name type="common">Domesticated barley</name>
    <dbReference type="NCBI Taxonomy" id="112509"/>
    <lineage>
        <taxon>Eukaryota</taxon>
        <taxon>Viridiplantae</taxon>
        <taxon>Streptophyta</taxon>
        <taxon>Embryophyta</taxon>
        <taxon>Tracheophyta</taxon>
        <taxon>Spermatophyta</taxon>
        <taxon>Magnoliopsida</taxon>
        <taxon>Liliopsida</taxon>
        <taxon>Poales</taxon>
        <taxon>Poaceae</taxon>
        <taxon>BOP clade</taxon>
        <taxon>Pooideae</taxon>
        <taxon>Triticodae</taxon>
        <taxon>Triticeae</taxon>
        <taxon>Hordeinae</taxon>
        <taxon>Hordeum</taxon>
    </lineage>
</organism>
<feature type="transmembrane region" description="Helical" evidence="6">
    <location>
        <begin position="88"/>
        <end position="106"/>
    </location>
</feature>
<evidence type="ECO:0000256" key="7">
    <source>
        <dbReference type="SAM" id="SignalP"/>
    </source>
</evidence>
<evidence type="ECO:0000256" key="3">
    <source>
        <dbReference type="ARBA" id="ARBA00022989"/>
    </source>
</evidence>
<dbReference type="GO" id="GO:0016020">
    <property type="term" value="C:membrane"/>
    <property type="evidence" value="ECO:0007669"/>
    <property type="project" value="UniProtKB-SubCell"/>
</dbReference>
<evidence type="ECO:0000256" key="5">
    <source>
        <dbReference type="SAM" id="MobiDB-lite"/>
    </source>
</evidence>
<dbReference type="InterPro" id="IPR012879">
    <property type="entry name" value="CCDC47"/>
</dbReference>
<feature type="signal peptide" evidence="7">
    <location>
        <begin position="1"/>
        <end position="24"/>
    </location>
</feature>
<evidence type="ECO:0000313" key="8">
    <source>
        <dbReference type="EMBL" id="BAJ95502.1"/>
    </source>
</evidence>
<feature type="compositionally biased region" description="Basic and acidic residues" evidence="5">
    <location>
        <begin position="322"/>
        <end position="338"/>
    </location>
</feature>
<keyword evidence="2 6" id="KW-0812">Transmembrane</keyword>
<keyword evidence="3 6" id="KW-1133">Transmembrane helix</keyword>
<feature type="chain" id="PRO_5003277414" evidence="7">
    <location>
        <begin position="25"/>
        <end position="394"/>
    </location>
</feature>
<dbReference type="AlphaFoldDB" id="F2DK81"/>
<dbReference type="PANTHER" id="PTHR12883:SF0">
    <property type="entry name" value="PAT COMPLEX SUBUNIT CCDC47"/>
    <property type="match status" value="1"/>
</dbReference>
<feature type="compositionally biased region" description="Basic and acidic residues" evidence="5">
    <location>
        <begin position="368"/>
        <end position="379"/>
    </location>
</feature>
<proteinExistence type="evidence at transcript level"/>
<dbReference type="GO" id="GO:0005509">
    <property type="term" value="F:calcium ion binding"/>
    <property type="evidence" value="ECO:0007669"/>
    <property type="project" value="InterPro"/>
</dbReference>
<evidence type="ECO:0000256" key="2">
    <source>
        <dbReference type="ARBA" id="ARBA00022692"/>
    </source>
</evidence>
<keyword evidence="7" id="KW-0732">Signal</keyword>
<dbReference type="GO" id="GO:0032469">
    <property type="term" value="P:endoplasmic reticulum calcium ion homeostasis"/>
    <property type="evidence" value="ECO:0007669"/>
    <property type="project" value="InterPro"/>
</dbReference>
<feature type="compositionally biased region" description="Basic residues" evidence="5">
    <location>
        <begin position="380"/>
        <end position="394"/>
    </location>
</feature>
<dbReference type="GO" id="GO:0005783">
    <property type="term" value="C:endoplasmic reticulum"/>
    <property type="evidence" value="ECO:0007669"/>
    <property type="project" value="InterPro"/>
</dbReference>
<name>F2DK81_HORVV</name>
<dbReference type="EMBL" id="AK364299">
    <property type="protein sequence ID" value="BAJ95502.1"/>
    <property type="molecule type" value="mRNA"/>
</dbReference>
<comment type="subcellular location">
    <subcellularLocation>
        <location evidence="1">Membrane</location>
        <topology evidence="1">Single-pass membrane protein</topology>
    </subcellularLocation>
</comment>
<dbReference type="Pfam" id="PF07946">
    <property type="entry name" value="CCDC47"/>
    <property type="match status" value="1"/>
</dbReference>
<reference evidence="8" key="1">
    <citation type="journal article" date="2011" name="Plant Physiol.">
        <title>Comprehensive sequence analysis of 24,783 barley full-length cDNAs derived from 12 clone libraries.</title>
        <authorList>
            <person name="Matsumoto T."/>
            <person name="Tanaka T."/>
            <person name="Sakai H."/>
            <person name="Amano N."/>
            <person name="Kanamori H."/>
            <person name="Kurita K."/>
            <person name="Kikuta A."/>
            <person name="Kamiya K."/>
            <person name="Yamamoto M."/>
            <person name="Ikawa H."/>
            <person name="Fujii N."/>
            <person name="Hori K."/>
            <person name="Itoh T."/>
            <person name="Sato K."/>
        </authorList>
    </citation>
    <scope>NUCLEOTIDE SEQUENCE</scope>
    <source>
        <tissue evidence="8">Shoot and root</tissue>
    </source>
</reference>
<feature type="region of interest" description="Disordered" evidence="5">
    <location>
        <begin position="322"/>
        <end position="394"/>
    </location>
</feature>
<protein>
    <submittedName>
        <fullName evidence="8">Predicted protein</fullName>
    </submittedName>
</protein>
<feature type="compositionally biased region" description="Basic and acidic residues" evidence="5">
    <location>
        <begin position="347"/>
        <end position="360"/>
    </location>
</feature>
<dbReference type="PANTHER" id="PTHR12883">
    <property type="entry name" value="ADIPOCYTE-SPECIFIC PROTEIN 4-RELATED"/>
    <property type="match status" value="1"/>
</dbReference>
<evidence type="ECO:0000256" key="4">
    <source>
        <dbReference type="ARBA" id="ARBA00023136"/>
    </source>
</evidence>
<sequence>MKLFHLLIFSVVILGVFLPISVISTNNQENNEDDDAVDHSPVVEQIDEEEFVVSKQNPKSNPVKEQETIQEIKKLFKNDAEVPVDRNYIVEIIYVSIIVLYAVNFFNGKRKNDSIAASWIESVQPILSSNFSEYGKGQIVKESNYSYKVVAEGRQNCIGLQATLELRKRHDLLSVVTELLWKANDVLTIDVAMSDKAMEAFVFAVTKKKEDKRTKKASTDLNEFTSIYSVPSLPSMSILTETFELTDEILKPEIIAALNANENEFIKMHFSDQDTLSPKYKKMLHFQFRANDLNKLNTLTRMAIALIDIVADVNFNPRIKAKSDKNRSAATEKAEKLKNAQRQEAAQQRKFDKKQEEKKKWASLSPEEQAKREEKEAKKEQKKKMSKFAKVKFA</sequence>
<evidence type="ECO:0000256" key="1">
    <source>
        <dbReference type="ARBA" id="ARBA00004167"/>
    </source>
</evidence>